<evidence type="ECO:0000256" key="1">
    <source>
        <dbReference type="ARBA" id="ARBA00000085"/>
    </source>
</evidence>
<evidence type="ECO:0000259" key="11">
    <source>
        <dbReference type="PROSITE" id="PS50109"/>
    </source>
</evidence>
<dbReference type="PROSITE" id="PS50109">
    <property type="entry name" value="HIS_KIN"/>
    <property type="match status" value="1"/>
</dbReference>
<gene>
    <name evidence="13" type="primary">rstB</name>
    <name evidence="13" type="ORF">GQF02_04590</name>
</gene>
<dbReference type="InterPro" id="IPR036890">
    <property type="entry name" value="HATPase_C_sf"/>
</dbReference>
<dbReference type="Pfam" id="PF02518">
    <property type="entry name" value="HATPase_c"/>
    <property type="match status" value="1"/>
</dbReference>
<feature type="transmembrane region" description="Helical" evidence="10">
    <location>
        <begin position="6"/>
        <end position="27"/>
    </location>
</feature>
<keyword evidence="14" id="KW-1185">Reference proteome</keyword>
<dbReference type="GO" id="GO:0005886">
    <property type="term" value="C:plasma membrane"/>
    <property type="evidence" value="ECO:0007669"/>
    <property type="project" value="UniProtKB-SubCell"/>
</dbReference>
<sequence length="447" mass="50304">MRKLFIQFYLLLIGCFLTAVVLVGSIYEQAVDKVGDRYLTDLLSTSLSLINTELKGVPPDRWQATLAVTDHPLSFPVRIERIGNYALGQSELNELAAGNIVMLEDDSLFLQSLPDPGYVLVAGPLRYLLFLHQLKWLDYALIAFIALSLAVPVFLWMYPHWRDLNALENAARRMAHDRQDAHVSLRPHSGVWRLGQAFNRMVDHINTLLASKKMLTDAVAHELRTPLARLRYRLALLDDDSQSKVYRAMEQDLDQIDALIDELLLHARLDQPQHQIQNQTLDAVPWLRMHMTDIQALAPDLAWQLATDAHTPMQIEADPHLLGRALDNLLVNASRHAHSQIRLQLQESTDSWTIIVEDDGPGIAKADRERVFEPFVRLDASRSRHTGGHGLGLAITAGIAKAHGGQIHIDTSVLGGARFSLSWPRSDKLQMVTKRHQSHTDDIPLSP</sequence>
<keyword evidence="10" id="KW-1133">Transmembrane helix</keyword>
<keyword evidence="10" id="KW-0472">Membrane</keyword>
<feature type="domain" description="HAMP" evidence="12">
    <location>
        <begin position="162"/>
        <end position="210"/>
    </location>
</feature>
<dbReference type="RefSeq" id="WP_160795175.1">
    <property type="nucleotide sequence ID" value="NZ_WSSB01000003.1"/>
</dbReference>
<dbReference type="Gene3D" id="1.10.287.130">
    <property type="match status" value="1"/>
</dbReference>
<dbReference type="InterPro" id="IPR050980">
    <property type="entry name" value="2C_sensor_his_kinase"/>
</dbReference>
<dbReference type="CDD" id="cd06225">
    <property type="entry name" value="HAMP"/>
    <property type="match status" value="1"/>
</dbReference>
<evidence type="ECO:0000256" key="2">
    <source>
        <dbReference type="ARBA" id="ARBA00004651"/>
    </source>
</evidence>
<dbReference type="Pfam" id="PF00512">
    <property type="entry name" value="HisKA"/>
    <property type="match status" value="1"/>
</dbReference>
<evidence type="ECO:0000256" key="5">
    <source>
        <dbReference type="ARBA" id="ARBA00022553"/>
    </source>
</evidence>
<keyword evidence="5" id="KW-0597">Phosphoprotein</keyword>
<dbReference type="InterPro" id="IPR003594">
    <property type="entry name" value="HATPase_dom"/>
</dbReference>
<dbReference type="InterPro" id="IPR036097">
    <property type="entry name" value="HisK_dim/P_sf"/>
</dbReference>
<dbReference type="GO" id="GO:0005524">
    <property type="term" value="F:ATP binding"/>
    <property type="evidence" value="ECO:0007669"/>
    <property type="project" value="UniProtKB-KW"/>
</dbReference>
<feature type="transmembrane region" description="Helical" evidence="10">
    <location>
        <begin position="136"/>
        <end position="158"/>
    </location>
</feature>
<evidence type="ECO:0000256" key="7">
    <source>
        <dbReference type="ARBA" id="ARBA00022741"/>
    </source>
</evidence>
<evidence type="ECO:0000256" key="6">
    <source>
        <dbReference type="ARBA" id="ARBA00022679"/>
    </source>
</evidence>
<dbReference type="EMBL" id="WSSB01000003">
    <property type="protein sequence ID" value="MXR36251.1"/>
    <property type="molecule type" value="Genomic_DNA"/>
</dbReference>
<keyword evidence="10" id="KW-0812">Transmembrane</keyword>
<reference evidence="13 14" key="1">
    <citation type="submission" date="2019-12" db="EMBL/GenBank/DDBJ databases">
        <title>Neisseriaceae gen. nov. sp. Genome sequencing and assembly.</title>
        <authorList>
            <person name="Liu Z."/>
            <person name="Li A."/>
        </authorList>
    </citation>
    <scope>NUCLEOTIDE SEQUENCE [LARGE SCALE GENOMIC DNA]</scope>
    <source>
        <strain evidence="13 14">B2N2-7</strain>
    </source>
</reference>
<evidence type="ECO:0000259" key="12">
    <source>
        <dbReference type="PROSITE" id="PS50885"/>
    </source>
</evidence>
<keyword evidence="8 13" id="KW-0418">Kinase</keyword>
<dbReference type="PROSITE" id="PS51257">
    <property type="entry name" value="PROKAR_LIPOPROTEIN"/>
    <property type="match status" value="1"/>
</dbReference>
<dbReference type="CDD" id="cd00082">
    <property type="entry name" value="HisKA"/>
    <property type="match status" value="1"/>
</dbReference>
<dbReference type="PROSITE" id="PS50885">
    <property type="entry name" value="HAMP"/>
    <property type="match status" value="1"/>
</dbReference>
<evidence type="ECO:0000313" key="14">
    <source>
        <dbReference type="Proteomes" id="UP000467214"/>
    </source>
</evidence>
<dbReference type="InterPro" id="IPR003661">
    <property type="entry name" value="HisK_dim/P_dom"/>
</dbReference>
<dbReference type="PANTHER" id="PTHR44936">
    <property type="entry name" value="SENSOR PROTEIN CREC"/>
    <property type="match status" value="1"/>
</dbReference>
<keyword evidence="6 13" id="KW-0808">Transferase</keyword>
<evidence type="ECO:0000313" key="13">
    <source>
        <dbReference type="EMBL" id="MXR36251.1"/>
    </source>
</evidence>
<evidence type="ECO:0000256" key="9">
    <source>
        <dbReference type="ARBA" id="ARBA00022840"/>
    </source>
</evidence>
<accession>A0A845BP83</accession>
<dbReference type="SMART" id="SM00387">
    <property type="entry name" value="HATPase_c"/>
    <property type="match status" value="1"/>
</dbReference>
<evidence type="ECO:0000256" key="8">
    <source>
        <dbReference type="ARBA" id="ARBA00022777"/>
    </source>
</evidence>
<comment type="catalytic activity">
    <reaction evidence="1">
        <text>ATP + protein L-histidine = ADP + protein N-phospho-L-histidine.</text>
        <dbReference type="EC" id="2.7.13.3"/>
    </reaction>
</comment>
<dbReference type="Gene3D" id="3.30.565.10">
    <property type="entry name" value="Histidine kinase-like ATPase, C-terminal domain"/>
    <property type="match status" value="1"/>
</dbReference>
<dbReference type="GO" id="GO:0000155">
    <property type="term" value="F:phosphorelay sensor kinase activity"/>
    <property type="evidence" value="ECO:0007669"/>
    <property type="project" value="InterPro"/>
</dbReference>
<keyword evidence="4" id="KW-1003">Cell membrane</keyword>
<evidence type="ECO:0000256" key="10">
    <source>
        <dbReference type="SAM" id="Phobius"/>
    </source>
</evidence>
<dbReference type="InterPro" id="IPR003660">
    <property type="entry name" value="HAMP_dom"/>
</dbReference>
<dbReference type="EC" id="2.7.13.3" evidence="3"/>
<organism evidence="13 14">
    <name type="scientific">Craterilacuibacter sinensis</name>
    <dbReference type="NCBI Taxonomy" id="2686017"/>
    <lineage>
        <taxon>Bacteria</taxon>
        <taxon>Pseudomonadati</taxon>
        <taxon>Pseudomonadota</taxon>
        <taxon>Betaproteobacteria</taxon>
        <taxon>Neisseriales</taxon>
        <taxon>Neisseriaceae</taxon>
        <taxon>Craterilacuibacter</taxon>
    </lineage>
</organism>
<name>A0A845BP83_9NEIS</name>
<protein>
    <recommendedName>
        <fullName evidence="3">histidine kinase</fullName>
        <ecNumber evidence="3">2.7.13.3</ecNumber>
    </recommendedName>
</protein>
<dbReference type="SUPFAM" id="SSF55874">
    <property type="entry name" value="ATPase domain of HSP90 chaperone/DNA topoisomerase II/histidine kinase"/>
    <property type="match status" value="1"/>
</dbReference>
<comment type="caution">
    <text evidence="13">The sequence shown here is derived from an EMBL/GenBank/DDBJ whole genome shotgun (WGS) entry which is preliminary data.</text>
</comment>
<dbReference type="Proteomes" id="UP000467214">
    <property type="component" value="Unassembled WGS sequence"/>
</dbReference>
<proteinExistence type="predicted"/>
<evidence type="ECO:0000256" key="3">
    <source>
        <dbReference type="ARBA" id="ARBA00012438"/>
    </source>
</evidence>
<evidence type="ECO:0000256" key="4">
    <source>
        <dbReference type="ARBA" id="ARBA00022475"/>
    </source>
</evidence>
<dbReference type="InterPro" id="IPR004358">
    <property type="entry name" value="Sig_transdc_His_kin-like_C"/>
</dbReference>
<keyword evidence="9" id="KW-0067">ATP-binding</keyword>
<dbReference type="SMART" id="SM00388">
    <property type="entry name" value="HisKA"/>
    <property type="match status" value="1"/>
</dbReference>
<feature type="domain" description="Histidine kinase" evidence="11">
    <location>
        <begin position="218"/>
        <end position="427"/>
    </location>
</feature>
<dbReference type="AlphaFoldDB" id="A0A845BP83"/>
<dbReference type="NCBIfam" id="NF007898">
    <property type="entry name" value="PRK10604.1"/>
    <property type="match status" value="1"/>
</dbReference>
<dbReference type="InterPro" id="IPR005467">
    <property type="entry name" value="His_kinase_dom"/>
</dbReference>
<dbReference type="SUPFAM" id="SSF47384">
    <property type="entry name" value="Homodimeric domain of signal transducing histidine kinase"/>
    <property type="match status" value="1"/>
</dbReference>
<dbReference type="PRINTS" id="PR00344">
    <property type="entry name" value="BCTRLSENSOR"/>
</dbReference>
<dbReference type="PANTHER" id="PTHR44936:SF10">
    <property type="entry name" value="SENSOR PROTEIN RSTB"/>
    <property type="match status" value="1"/>
</dbReference>
<comment type="subcellular location">
    <subcellularLocation>
        <location evidence="2">Cell membrane</location>
        <topology evidence="2">Multi-pass membrane protein</topology>
    </subcellularLocation>
</comment>
<keyword evidence="7" id="KW-0547">Nucleotide-binding</keyword>